<keyword evidence="2" id="KW-0645">Protease</keyword>
<comment type="caution">
    <text evidence="9">The sequence shown here is derived from an EMBL/GenBank/DDBJ whole genome shotgun (WGS) entry which is preliminary data.</text>
</comment>
<dbReference type="PANTHER" id="PTHR28631">
    <property type="entry name" value="UPF0692 PROTEIN C19ORF54"/>
    <property type="match status" value="1"/>
</dbReference>
<dbReference type="Proteomes" id="UP000708208">
    <property type="component" value="Unassembled WGS sequence"/>
</dbReference>
<dbReference type="AlphaFoldDB" id="A0A8J2NK89"/>
<evidence type="ECO:0000256" key="4">
    <source>
        <dbReference type="ARBA" id="ARBA00034725"/>
    </source>
</evidence>
<keyword evidence="1" id="KW-0031">Aminopeptidase</keyword>
<gene>
    <name evidence="9" type="ORF">AFUS01_LOCUS2377</name>
</gene>
<dbReference type="OrthoDB" id="198816at2759"/>
<comment type="similarity">
    <text evidence="4">Belongs to the ACTMAP family.</text>
</comment>
<keyword evidence="10" id="KW-1185">Reference proteome</keyword>
<evidence type="ECO:0000256" key="7">
    <source>
        <dbReference type="ARBA" id="ARBA00049041"/>
    </source>
</evidence>
<dbReference type="GO" id="GO:0006508">
    <property type="term" value="P:proteolysis"/>
    <property type="evidence" value="ECO:0007669"/>
    <property type="project" value="UniProtKB-KW"/>
</dbReference>
<evidence type="ECO:0000256" key="2">
    <source>
        <dbReference type="ARBA" id="ARBA00022670"/>
    </source>
</evidence>
<proteinExistence type="inferred from homology"/>
<name>A0A8J2NK89_9HEXA</name>
<evidence type="ECO:0000313" key="10">
    <source>
        <dbReference type="Proteomes" id="UP000708208"/>
    </source>
</evidence>
<reference evidence="9" key="1">
    <citation type="submission" date="2021-06" db="EMBL/GenBank/DDBJ databases">
        <authorList>
            <person name="Hodson N. C."/>
            <person name="Mongue J. A."/>
            <person name="Jaron S. K."/>
        </authorList>
    </citation>
    <scope>NUCLEOTIDE SEQUENCE</scope>
</reference>
<evidence type="ECO:0000256" key="6">
    <source>
        <dbReference type="ARBA" id="ARBA00034908"/>
    </source>
</evidence>
<dbReference type="InterPro" id="IPR040043">
    <property type="entry name" value="ACTMAP"/>
</dbReference>
<accession>A0A8J2NK89</accession>
<evidence type="ECO:0000256" key="1">
    <source>
        <dbReference type="ARBA" id="ARBA00022438"/>
    </source>
</evidence>
<keyword evidence="3" id="KW-0378">Hydrolase</keyword>
<feature type="compositionally biased region" description="Pro residues" evidence="8">
    <location>
        <begin position="18"/>
        <end position="32"/>
    </location>
</feature>
<dbReference type="GO" id="GO:0004177">
    <property type="term" value="F:aminopeptidase activity"/>
    <property type="evidence" value="ECO:0007669"/>
    <property type="project" value="UniProtKB-KW"/>
</dbReference>
<evidence type="ECO:0000256" key="3">
    <source>
        <dbReference type="ARBA" id="ARBA00022801"/>
    </source>
</evidence>
<organism evidence="9 10">
    <name type="scientific">Allacma fusca</name>
    <dbReference type="NCBI Taxonomy" id="39272"/>
    <lineage>
        <taxon>Eukaryota</taxon>
        <taxon>Metazoa</taxon>
        <taxon>Ecdysozoa</taxon>
        <taxon>Arthropoda</taxon>
        <taxon>Hexapoda</taxon>
        <taxon>Collembola</taxon>
        <taxon>Symphypleona</taxon>
        <taxon>Sminthuridae</taxon>
        <taxon>Allacma</taxon>
    </lineage>
</organism>
<evidence type="ECO:0000256" key="8">
    <source>
        <dbReference type="SAM" id="MobiDB-lite"/>
    </source>
</evidence>
<comment type="catalytic activity">
    <reaction evidence="7">
        <text>N-terminal N(alpha)-acetyl-L-cysteinyl-L-aspartyl-[protein] + H2O = N-terminal L-aspartyl-[protein] + N-acetyl-L-cysteine</text>
        <dbReference type="Rhea" id="RHEA:74579"/>
        <dbReference type="Rhea" id="RHEA-COMP:12669"/>
        <dbReference type="Rhea" id="RHEA-COMP:18395"/>
        <dbReference type="ChEBI" id="CHEBI:15377"/>
        <dbReference type="ChEBI" id="CHEBI:64720"/>
        <dbReference type="ChEBI" id="CHEBI:78236"/>
        <dbReference type="ChEBI" id="CHEBI:193599"/>
    </reaction>
    <physiologicalReaction direction="left-to-right" evidence="7">
        <dbReference type="Rhea" id="RHEA:74580"/>
    </physiologicalReaction>
</comment>
<sequence length="288" mass="31240">MSSMPLADSVLRRVEGAGPPPPPAPPVPPAKPVPALLATSKQGAGVETDTDKCFQITTVAEDDVKNDIITFITTNRWKREPIQGTDESGRKHFVAVYSHVQPILQQGPVCGLVALSMAGNLLGEKSVGPDRILAEAAQRGYSKKGEMFSVNHMKELGSYFYPTCDCEIMETTGSNSGMEIADILIRGDVILFPYDADFNHGPAVRNGHAAHWAVMHGILGVLPTDDSSSFVTEDTILHELGSITIINPGSINEEARRDLLKELFFNKNTFAICHQGLCNQTVVMKKPE</sequence>
<dbReference type="EMBL" id="CAJVCH010013535">
    <property type="protein sequence ID" value="CAG7675610.1"/>
    <property type="molecule type" value="Genomic_DNA"/>
</dbReference>
<feature type="region of interest" description="Disordered" evidence="8">
    <location>
        <begin position="1"/>
        <end position="34"/>
    </location>
</feature>
<dbReference type="Pfam" id="PF21646">
    <property type="entry name" value="ACTMAP-like_C"/>
    <property type="match status" value="1"/>
</dbReference>
<evidence type="ECO:0000313" key="9">
    <source>
        <dbReference type="EMBL" id="CAG7675610.1"/>
    </source>
</evidence>
<protein>
    <recommendedName>
        <fullName evidence="5">Actin maturation protease</fullName>
    </recommendedName>
    <alternativeName>
        <fullName evidence="6">Actin aminopeptidase ACTMAP</fullName>
    </alternativeName>
</protein>
<dbReference type="PANTHER" id="PTHR28631:SF1">
    <property type="entry name" value="ACTIN MATURATION PROTEASE"/>
    <property type="match status" value="1"/>
</dbReference>
<evidence type="ECO:0000256" key="5">
    <source>
        <dbReference type="ARBA" id="ARBA00034848"/>
    </source>
</evidence>